<dbReference type="EMBL" id="CP002480">
    <property type="protein sequence ID" value="ADW68957.1"/>
    <property type="molecule type" value="Genomic_DNA"/>
</dbReference>
<dbReference type="NCBIfam" id="TIGR03435">
    <property type="entry name" value="Soli_TIGR03435"/>
    <property type="match status" value="1"/>
</dbReference>
<keyword evidence="2" id="KW-0732">Signal</keyword>
<evidence type="ECO:0000256" key="2">
    <source>
        <dbReference type="SAM" id="SignalP"/>
    </source>
</evidence>
<dbReference type="Pfam" id="PF12543">
    <property type="entry name" value="DUF3738"/>
    <property type="match status" value="1"/>
</dbReference>
<evidence type="ECO:0000313" key="4">
    <source>
        <dbReference type="Proteomes" id="UP000000343"/>
    </source>
</evidence>
<keyword evidence="4" id="KW-1185">Reference proteome</keyword>
<evidence type="ECO:0000256" key="1">
    <source>
        <dbReference type="SAM" id="MobiDB-lite"/>
    </source>
</evidence>
<feature type="chain" id="PRO_5003230530" description="Peptidase M56, BlaR1" evidence="2">
    <location>
        <begin position="33"/>
        <end position="278"/>
    </location>
</feature>
<dbReference type="eggNOG" id="COG2027">
    <property type="taxonomic scope" value="Bacteria"/>
</dbReference>
<dbReference type="KEGG" id="acm:AciX9_1911"/>
<gene>
    <name evidence="3" type="ordered locus">AciX9_1911</name>
</gene>
<name>E8X0K6_GRATM</name>
<evidence type="ECO:0008006" key="5">
    <source>
        <dbReference type="Google" id="ProtNLM"/>
    </source>
</evidence>
<dbReference type="InterPro" id="IPR017801">
    <property type="entry name" value="DUF3738"/>
</dbReference>
<dbReference type="STRING" id="1198114.AciX9_1911"/>
<proteinExistence type="predicted"/>
<accession>E8X0K6</accession>
<dbReference type="Proteomes" id="UP000000343">
    <property type="component" value="Chromosome"/>
</dbReference>
<organism evidence="4">
    <name type="scientific">Granulicella tundricola (strain ATCC BAA-1859 / DSM 23138 / MP5ACTX9)</name>
    <dbReference type="NCBI Taxonomy" id="1198114"/>
    <lineage>
        <taxon>Bacteria</taxon>
        <taxon>Pseudomonadati</taxon>
        <taxon>Acidobacteriota</taxon>
        <taxon>Terriglobia</taxon>
        <taxon>Terriglobales</taxon>
        <taxon>Acidobacteriaceae</taxon>
        <taxon>Granulicella</taxon>
    </lineage>
</organism>
<dbReference type="HOGENOM" id="CLU_079080_0_0_0"/>
<dbReference type="PaxDb" id="1198114-AciX9_1911"/>
<feature type="region of interest" description="Disordered" evidence="1">
    <location>
        <begin position="164"/>
        <end position="192"/>
    </location>
</feature>
<reference evidence="4" key="1">
    <citation type="submission" date="2011-01" db="EMBL/GenBank/DDBJ databases">
        <title>Complete sequence of chromosome of Acidobacterium sp. MP5ACTX9.</title>
        <authorList>
            <consortium name="US DOE Joint Genome Institute"/>
            <person name="Lucas S."/>
            <person name="Copeland A."/>
            <person name="Lapidus A."/>
            <person name="Cheng J.-F."/>
            <person name="Goodwin L."/>
            <person name="Pitluck S."/>
            <person name="Teshima H."/>
            <person name="Detter J.C."/>
            <person name="Han C."/>
            <person name="Tapia R."/>
            <person name="Land M."/>
            <person name="Hauser L."/>
            <person name="Kyrpides N."/>
            <person name="Ivanova N."/>
            <person name="Ovchinnikova G."/>
            <person name="Pagani I."/>
            <person name="Rawat S.R."/>
            <person name="Mannisto M."/>
            <person name="Haggblom M.M."/>
            <person name="Woyke T."/>
        </authorList>
    </citation>
    <scope>NUCLEOTIDE SEQUENCE [LARGE SCALE GENOMIC DNA]</scope>
    <source>
        <strain evidence="4">MP5ACTX9</strain>
    </source>
</reference>
<protein>
    <recommendedName>
        <fullName evidence="5">Peptidase M56, BlaR1</fullName>
    </recommendedName>
</protein>
<sequence length="278" mass="29753">MWRLWMRRNVCVGVMAVASLLGSGLGSGLAQTAGVTGAAGAKPMFDAVVIKPNHSGTNNTGVDWDKTTFKAENVTLKILMAHAYAIREGLIVGLTGWQLSDRFDINAKVVEASPDALKRLTDEQNMAMLAGMLEDRFALKVHRETKTAAVYELVVAKDGPKMTVNPKEGELDAETGIRRAPPSSMSSSGNELKATDVSMASLAVYLSKQLGRTVIDKTGLTAFYDLKLKWTPEQAASAEDAGPTLVTALQEQLGLKVQAGKGPVETLVVDHVEEPSEN</sequence>
<feature type="signal peptide" evidence="2">
    <location>
        <begin position="1"/>
        <end position="32"/>
    </location>
</feature>
<dbReference type="AlphaFoldDB" id="E8X0K6"/>
<evidence type="ECO:0000313" key="3">
    <source>
        <dbReference type="EMBL" id="ADW68957.1"/>
    </source>
</evidence>